<keyword evidence="1" id="KW-0732">Signal</keyword>
<proteinExistence type="predicted"/>
<feature type="signal peptide" evidence="1">
    <location>
        <begin position="1"/>
        <end position="25"/>
    </location>
</feature>
<evidence type="ECO:0000256" key="1">
    <source>
        <dbReference type="SAM" id="SignalP"/>
    </source>
</evidence>
<feature type="chain" id="PRO_5002167182" evidence="1">
    <location>
        <begin position="26"/>
        <end position="393"/>
    </location>
</feature>
<dbReference type="EMBL" id="JWZT01002990">
    <property type="protein sequence ID" value="KII67954.1"/>
    <property type="molecule type" value="Genomic_DNA"/>
</dbReference>
<keyword evidence="3" id="KW-1185">Reference proteome</keyword>
<evidence type="ECO:0000313" key="2">
    <source>
        <dbReference type="EMBL" id="KII67954.1"/>
    </source>
</evidence>
<reference evidence="2 3" key="1">
    <citation type="journal article" date="2014" name="Genome Biol. Evol.">
        <title>The genome of the myxosporean Thelohanellus kitauei shows adaptations to nutrient acquisition within its fish host.</title>
        <authorList>
            <person name="Yang Y."/>
            <person name="Xiong J."/>
            <person name="Zhou Z."/>
            <person name="Huo F."/>
            <person name="Miao W."/>
            <person name="Ran C."/>
            <person name="Liu Y."/>
            <person name="Zhang J."/>
            <person name="Feng J."/>
            <person name="Wang M."/>
            <person name="Wang M."/>
            <person name="Wang L."/>
            <person name="Yao B."/>
        </authorList>
    </citation>
    <scope>NUCLEOTIDE SEQUENCE [LARGE SCALE GENOMIC DNA]</scope>
    <source>
        <strain evidence="2">Wuqing</strain>
    </source>
</reference>
<protein>
    <submittedName>
        <fullName evidence="2">Uncharacterized protein</fullName>
    </submittedName>
</protein>
<comment type="caution">
    <text evidence="2">The sequence shown here is derived from an EMBL/GenBank/DDBJ whole genome shotgun (WGS) entry which is preliminary data.</text>
</comment>
<dbReference type="Proteomes" id="UP000031668">
    <property type="component" value="Unassembled WGS sequence"/>
</dbReference>
<evidence type="ECO:0000313" key="3">
    <source>
        <dbReference type="Proteomes" id="UP000031668"/>
    </source>
</evidence>
<dbReference type="AlphaFoldDB" id="A0A0C2IR89"/>
<sequence length="393" mass="46106">MCAQDMSKMICLIFYLLPLIHSPMAQQPNACYRNQLRKEALQNDESQEEIIVAFSYQMLDVEPAQYIYMEANEKKYNLVHFANTCNKTFSVSYNPNQTGSMTIYFSLRVHPNTKPFAEYEFHFNHQNYDHFLELEDENGFLNLHIDFNSNGSTVLPGQWIKGFMNFKIPDDISGSGKDCAVVFFMNRYAIFNLVTYDNPSISYSPSLKLRVRFDVADAVTGDFVNQRNVSVFGWRFTCQASYTKTNQTKTTFVLYDAWQHVRVSFTIYDVFGYFKATTRYFYRDNVILVANAMMEFHIYNLHFLHFSDLAQELMMRRNWIPLVADSEHVTRCRTHGFNGKIIETFYKLFLVSRRSFLRPTRNKSTDIAIKKPLHGYRLYQCKLHGNTKVKPLP</sequence>
<accession>A0A0C2IR89</accession>
<organism evidence="2 3">
    <name type="scientific">Thelohanellus kitauei</name>
    <name type="common">Myxosporean</name>
    <dbReference type="NCBI Taxonomy" id="669202"/>
    <lineage>
        <taxon>Eukaryota</taxon>
        <taxon>Metazoa</taxon>
        <taxon>Cnidaria</taxon>
        <taxon>Myxozoa</taxon>
        <taxon>Myxosporea</taxon>
        <taxon>Bivalvulida</taxon>
        <taxon>Platysporina</taxon>
        <taxon>Myxobolidae</taxon>
        <taxon>Thelohanellus</taxon>
    </lineage>
</organism>
<gene>
    <name evidence="2" type="ORF">RF11_01955</name>
</gene>
<name>A0A0C2IR89_THEKT</name>